<accession>A0A8H7ZSV8</accession>
<evidence type="ECO:0000256" key="3">
    <source>
        <dbReference type="ARBA" id="ARBA00023134"/>
    </source>
</evidence>
<evidence type="ECO:0000256" key="2">
    <source>
        <dbReference type="ARBA" id="ARBA00022741"/>
    </source>
</evidence>
<evidence type="ECO:0000256" key="4">
    <source>
        <dbReference type="RuleBase" id="RU367014"/>
    </source>
</evidence>
<feature type="transmembrane region" description="Helical" evidence="5">
    <location>
        <begin position="158"/>
        <end position="177"/>
    </location>
</feature>
<keyword evidence="5" id="KW-0812">Transmembrane</keyword>
<dbReference type="GO" id="GO:1990131">
    <property type="term" value="C:Gtr1-Gtr2 GTPase complex"/>
    <property type="evidence" value="ECO:0007669"/>
    <property type="project" value="UniProtKB-UniRule"/>
</dbReference>
<proteinExistence type="inferred from homology"/>
<name>A0A8H7ZSV8_9FUNG</name>
<dbReference type="Gene3D" id="3.40.50.300">
    <property type="entry name" value="P-loop containing nucleotide triphosphate hydrolases"/>
    <property type="match status" value="1"/>
</dbReference>
<evidence type="ECO:0000256" key="1">
    <source>
        <dbReference type="ARBA" id="ARBA00007756"/>
    </source>
</evidence>
<keyword evidence="5" id="KW-0472">Membrane</keyword>
<organism evidence="6 7">
    <name type="scientific">Olpidium bornovanus</name>
    <dbReference type="NCBI Taxonomy" id="278681"/>
    <lineage>
        <taxon>Eukaryota</taxon>
        <taxon>Fungi</taxon>
        <taxon>Fungi incertae sedis</taxon>
        <taxon>Olpidiomycota</taxon>
        <taxon>Olpidiomycotina</taxon>
        <taxon>Olpidiomycetes</taxon>
        <taxon>Olpidiales</taxon>
        <taxon>Olpidiaceae</taxon>
        <taxon>Olpidium</taxon>
    </lineage>
</organism>
<gene>
    <name evidence="6" type="ORF">BJ554DRAFT_1200</name>
</gene>
<dbReference type="AlphaFoldDB" id="A0A8H7ZSV8"/>
<feature type="non-terminal residue" evidence="6">
    <location>
        <position position="269"/>
    </location>
</feature>
<evidence type="ECO:0000313" key="7">
    <source>
        <dbReference type="Proteomes" id="UP000673691"/>
    </source>
</evidence>
<protein>
    <recommendedName>
        <fullName evidence="4">GTP-binding protein</fullName>
    </recommendedName>
</protein>
<reference evidence="6 7" key="1">
    <citation type="journal article" name="Sci. Rep.">
        <title>Genome-scale phylogenetic analyses confirm Olpidium as the closest living zoosporic fungus to the non-flagellated, terrestrial fungi.</title>
        <authorList>
            <person name="Chang Y."/>
            <person name="Rochon D."/>
            <person name="Sekimoto S."/>
            <person name="Wang Y."/>
            <person name="Chovatia M."/>
            <person name="Sandor L."/>
            <person name="Salamov A."/>
            <person name="Grigoriev I.V."/>
            <person name="Stajich J.E."/>
            <person name="Spatafora J.W."/>
        </authorList>
    </citation>
    <scope>NUCLEOTIDE SEQUENCE [LARGE SCALE GENOMIC DNA]</scope>
    <source>
        <strain evidence="6">S191</strain>
    </source>
</reference>
<keyword evidence="2 4" id="KW-0547">Nucleotide-binding</keyword>
<dbReference type="PANTHER" id="PTHR11259">
    <property type="entry name" value="RAS-RELATED GTP BINDING RAG/GTR YEAST"/>
    <property type="match status" value="1"/>
</dbReference>
<sequence>RDEKEGTRTRRVAGVTSGTQESFAGWWGAWSAAWRFYVAPGPLLRVLRNPLLSPAEDVCGLGHSCDRLSRLSADCRNCDLTVKPHVPGFGRPGTRKRLVLCNAFLRAGPGEMSRTTLTSRRGTLARAVSGQSRLEPVGLVRVSAQFAPVGVRYKRRRVLPSLTRALALLSGFVAAVFRRREFFSGYRPWILTAKALLFSFMENYFALQRDHIFRNVEVLIYVFDVESREHEKDMHYYQSCLEAILANSKDARIFCLIHKMDLVQEEMRE</sequence>
<keyword evidence="7" id="KW-1185">Reference proteome</keyword>
<dbReference type="OrthoDB" id="10020193at2759"/>
<dbReference type="Proteomes" id="UP000673691">
    <property type="component" value="Unassembled WGS sequence"/>
</dbReference>
<dbReference type="GO" id="GO:0003924">
    <property type="term" value="F:GTPase activity"/>
    <property type="evidence" value="ECO:0007669"/>
    <property type="project" value="UniProtKB-UniRule"/>
</dbReference>
<comment type="function">
    <text evidence="4">GTPase involved in activation of the TORC1 signaling pathway, which promotes growth and represses autophagy in nutrient-rich conditions.</text>
</comment>
<dbReference type="GO" id="GO:1904263">
    <property type="term" value="P:positive regulation of TORC1 signaling"/>
    <property type="evidence" value="ECO:0007669"/>
    <property type="project" value="TreeGrafter"/>
</dbReference>
<dbReference type="GO" id="GO:0005634">
    <property type="term" value="C:nucleus"/>
    <property type="evidence" value="ECO:0007669"/>
    <property type="project" value="TreeGrafter"/>
</dbReference>
<dbReference type="Pfam" id="PF04670">
    <property type="entry name" value="Gtr1_RagA"/>
    <property type="match status" value="1"/>
</dbReference>
<dbReference type="GO" id="GO:0010507">
    <property type="term" value="P:negative regulation of autophagy"/>
    <property type="evidence" value="ECO:0007669"/>
    <property type="project" value="TreeGrafter"/>
</dbReference>
<feature type="non-terminal residue" evidence="6">
    <location>
        <position position="1"/>
    </location>
</feature>
<keyword evidence="3 4" id="KW-0342">GTP-binding</keyword>
<evidence type="ECO:0000256" key="5">
    <source>
        <dbReference type="SAM" id="Phobius"/>
    </source>
</evidence>
<comment type="caution">
    <text evidence="6">The sequence shown here is derived from an EMBL/GenBank/DDBJ whole genome shotgun (WGS) entry which is preliminary data.</text>
</comment>
<comment type="similarity">
    <text evidence="1 4">Belongs to the GTR/RAG GTP-binding protein family.</text>
</comment>
<dbReference type="PANTHER" id="PTHR11259:SF1">
    <property type="entry name" value="RAS-RELATED GTP-BINDING PROTEIN"/>
    <property type="match status" value="1"/>
</dbReference>
<dbReference type="SUPFAM" id="SSF52540">
    <property type="entry name" value="P-loop containing nucleoside triphosphate hydrolases"/>
    <property type="match status" value="1"/>
</dbReference>
<dbReference type="GO" id="GO:0005525">
    <property type="term" value="F:GTP binding"/>
    <property type="evidence" value="ECO:0007669"/>
    <property type="project" value="UniProtKB-UniRule"/>
</dbReference>
<dbReference type="InterPro" id="IPR006762">
    <property type="entry name" value="Gtr1_RagA"/>
</dbReference>
<dbReference type="GO" id="GO:0009267">
    <property type="term" value="P:cellular response to starvation"/>
    <property type="evidence" value="ECO:0007669"/>
    <property type="project" value="TreeGrafter"/>
</dbReference>
<dbReference type="InterPro" id="IPR027417">
    <property type="entry name" value="P-loop_NTPase"/>
</dbReference>
<comment type="subunit">
    <text evidence="4">Component of the GSE complex.</text>
</comment>
<evidence type="ECO:0000313" key="6">
    <source>
        <dbReference type="EMBL" id="KAG5458552.1"/>
    </source>
</evidence>
<keyword evidence="5" id="KW-1133">Transmembrane helix</keyword>
<dbReference type="EMBL" id="JAEFCI010008307">
    <property type="protein sequence ID" value="KAG5458552.1"/>
    <property type="molecule type" value="Genomic_DNA"/>
</dbReference>